<sequence>MLKRLKRDHQHIAILLDILTGKHIRLAEGEAVNFNLIRDIVEYMQGYTEHSHHPLEDITYDYYVKKMANIGKPLESNDQLHREHDKITQATSSLMYSLNMILSDVVISREKLISDLVNYTQLQLAHMQFEEKLLFPQFAQHLDEDDWQAIEKICYTKLVDDPLFSDNDNVIFEELREHIARVDKKR</sequence>
<protein>
    <submittedName>
        <fullName evidence="2">Hemerythrin</fullName>
    </submittedName>
</protein>
<dbReference type="InterPro" id="IPR012312">
    <property type="entry name" value="Hemerythrin-like"/>
</dbReference>
<reference evidence="2 3" key="1">
    <citation type="submission" date="2020-03" db="EMBL/GenBank/DDBJ databases">
        <title>Complete genome sequence of Shewanella sp.</title>
        <authorList>
            <person name="Kim Y.-S."/>
            <person name="Kim S.-J."/>
            <person name="Jung H.-K."/>
            <person name="Kim K.-H."/>
        </authorList>
    </citation>
    <scope>NUCLEOTIDE SEQUENCE [LARGE SCALE GENOMIC DNA]</scope>
    <source>
        <strain evidence="2 3">PN3F2</strain>
    </source>
</reference>
<dbReference type="PANTHER" id="PTHR39966">
    <property type="entry name" value="BLL2471 PROTEIN-RELATED"/>
    <property type="match status" value="1"/>
</dbReference>
<dbReference type="AlphaFoldDB" id="A0A6G9QP08"/>
<feature type="domain" description="Hemerythrin-like" evidence="1">
    <location>
        <begin position="2"/>
        <end position="137"/>
    </location>
</feature>
<proteinExistence type="predicted"/>
<dbReference type="PANTHER" id="PTHR39966:SF1">
    <property type="entry name" value="HEMERYTHRIN-LIKE DOMAIN-CONTAINING PROTEIN"/>
    <property type="match status" value="1"/>
</dbReference>
<dbReference type="Proteomes" id="UP000502608">
    <property type="component" value="Chromosome"/>
</dbReference>
<dbReference type="KEGG" id="saes:HBH39_12570"/>
<evidence type="ECO:0000259" key="1">
    <source>
        <dbReference type="Pfam" id="PF01814"/>
    </source>
</evidence>
<dbReference type="GO" id="GO:0005886">
    <property type="term" value="C:plasma membrane"/>
    <property type="evidence" value="ECO:0007669"/>
    <property type="project" value="TreeGrafter"/>
</dbReference>
<accession>A0A6G9QP08</accession>
<gene>
    <name evidence="2" type="ORF">HBH39_12570</name>
</gene>
<keyword evidence="3" id="KW-1185">Reference proteome</keyword>
<evidence type="ECO:0000313" key="3">
    <source>
        <dbReference type="Proteomes" id="UP000502608"/>
    </source>
</evidence>
<dbReference type="Pfam" id="PF01814">
    <property type="entry name" value="Hemerythrin"/>
    <property type="match status" value="1"/>
</dbReference>
<dbReference type="Gene3D" id="1.20.120.520">
    <property type="entry name" value="nmb1532 protein domain like"/>
    <property type="match status" value="1"/>
</dbReference>
<name>A0A6G9QP08_9GAMM</name>
<evidence type="ECO:0000313" key="2">
    <source>
        <dbReference type="EMBL" id="QIR16222.1"/>
    </source>
</evidence>
<dbReference type="EMBL" id="CP050313">
    <property type="protein sequence ID" value="QIR16222.1"/>
    <property type="molecule type" value="Genomic_DNA"/>
</dbReference>
<organism evidence="2 3">
    <name type="scientific">Shewanella aestuarii</name>
    <dbReference type="NCBI Taxonomy" id="1028752"/>
    <lineage>
        <taxon>Bacteria</taxon>
        <taxon>Pseudomonadati</taxon>
        <taxon>Pseudomonadota</taxon>
        <taxon>Gammaproteobacteria</taxon>
        <taxon>Alteromonadales</taxon>
        <taxon>Shewanellaceae</taxon>
        <taxon>Shewanella</taxon>
    </lineage>
</organism>